<evidence type="ECO:0000256" key="1">
    <source>
        <dbReference type="ARBA" id="ARBA00004648"/>
    </source>
</evidence>
<dbReference type="InterPro" id="IPR007653">
    <property type="entry name" value="SPC3"/>
</dbReference>
<dbReference type="PANTHER" id="PTHR12804">
    <property type="entry name" value="MICROSOMAL SIGNAL PEPTIDASE 23 KD SUBUNIT SPC22/23"/>
    <property type="match status" value="1"/>
</dbReference>
<comment type="subcellular location">
    <subcellularLocation>
        <location evidence="1">Endoplasmic reticulum membrane</location>
        <topology evidence="1">Single-pass type II membrane protein</topology>
    </subcellularLocation>
</comment>
<organism evidence="11 12">
    <name type="scientific">Choiromyces venosus 120613-1</name>
    <dbReference type="NCBI Taxonomy" id="1336337"/>
    <lineage>
        <taxon>Eukaryota</taxon>
        <taxon>Fungi</taxon>
        <taxon>Dikarya</taxon>
        <taxon>Ascomycota</taxon>
        <taxon>Pezizomycotina</taxon>
        <taxon>Pezizomycetes</taxon>
        <taxon>Pezizales</taxon>
        <taxon>Tuberaceae</taxon>
        <taxon>Choiromyces</taxon>
    </lineage>
</organism>
<evidence type="ECO:0000256" key="3">
    <source>
        <dbReference type="ARBA" id="ARBA00022692"/>
    </source>
</evidence>
<proteinExistence type="inferred from homology"/>
<keyword evidence="7 9" id="KW-0472">Membrane</keyword>
<dbReference type="Proteomes" id="UP000276215">
    <property type="component" value="Unassembled WGS sequence"/>
</dbReference>
<dbReference type="OrthoDB" id="10261524at2759"/>
<dbReference type="Pfam" id="PF04573">
    <property type="entry name" value="SPC22"/>
    <property type="match status" value="1"/>
</dbReference>
<dbReference type="GO" id="GO:0005787">
    <property type="term" value="C:signal peptidase complex"/>
    <property type="evidence" value="ECO:0007669"/>
    <property type="project" value="UniProtKB-UniRule"/>
</dbReference>
<dbReference type="PANTHER" id="PTHR12804:SF0">
    <property type="entry name" value="SIGNAL PEPTIDASE COMPLEX SUBUNIT 3"/>
    <property type="match status" value="1"/>
</dbReference>
<accession>A0A3N4JZJ7</accession>
<evidence type="ECO:0000256" key="8">
    <source>
        <dbReference type="ARBA" id="ARBA00045670"/>
    </source>
</evidence>
<dbReference type="AlphaFoldDB" id="A0A3N4JZJ7"/>
<reference evidence="11 12" key="1">
    <citation type="journal article" date="2018" name="Nat. Ecol. Evol.">
        <title>Pezizomycetes genomes reveal the molecular basis of ectomycorrhizal truffle lifestyle.</title>
        <authorList>
            <person name="Murat C."/>
            <person name="Payen T."/>
            <person name="Noel B."/>
            <person name="Kuo A."/>
            <person name="Morin E."/>
            <person name="Chen J."/>
            <person name="Kohler A."/>
            <person name="Krizsan K."/>
            <person name="Balestrini R."/>
            <person name="Da Silva C."/>
            <person name="Montanini B."/>
            <person name="Hainaut M."/>
            <person name="Levati E."/>
            <person name="Barry K.W."/>
            <person name="Belfiori B."/>
            <person name="Cichocki N."/>
            <person name="Clum A."/>
            <person name="Dockter R.B."/>
            <person name="Fauchery L."/>
            <person name="Guy J."/>
            <person name="Iotti M."/>
            <person name="Le Tacon F."/>
            <person name="Lindquist E.A."/>
            <person name="Lipzen A."/>
            <person name="Malagnac F."/>
            <person name="Mello A."/>
            <person name="Molinier V."/>
            <person name="Miyauchi S."/>
            <person name="Poulain J."/>
            <person name="Riccioni C."/>
            <person name="Rubini A."/>
            <person name="Sitrit Y."/>
            <person name="Splivallo R."/>
            <person name="Traeger S."/>
            <person name="Wang M."/>
            <person name="Zifcakova L."/>
            <person name="Wipf D."/>
            <person name="Zambonelli A."/>
            <person name="Paolocci F."/>
            <person name="Nowrousian M."/>
            <person name="Ottonello S."/>
            <person name="Baldrian P."/>
            <person name="Spatafora J.W."/>
            <person name="Henrissat B."/>
            <person name="Nagy L.G."/>
            <person name="Aury J.M."/>
            <person name="Wincker P."/>
            <person name="Grigoriev I.V."/>
            <person name="Bonfante P."/>
            <person name="Martin F.M."/>
        </authorList>
    </citation>
    <scope>NUCLEOTIDE SEQUENCE [LARGE SCALE GENOMIC DNA]</scope>
    <source>
        <strain evidence="11 12">120613-1</strain>
    </source>
</reference>
<evidence type="ECO:0000313" key="11">
    <source>
        <dbReference type="EMBL" id="RPB02352.1"/>
    </source>
</evidence>
<sequence>MHSILTRFQNVFGFLTTVAFFVASLVAITSLLYPADVKVGVIKTSDVKIAKGRAHQYYTSKVQEYAVLRFDLEADLSSLFNWNTKQVFAYVSASYPGSKYTTNEAVIWDTILPSHSASKLILKNERAKYSINDITGKFAGRENVTLAFHWNVQPHVGRLTWGNVGITEGVNFPQLERAGGKKAAAAK</sequence>
<evidence type="ECO:0000256" key="7">
    <source>
        <dbReference type="ARBA" id="ARBA00023136"/>
    </source>
</evidence>
<evidence type="ECO:0000256" key="5">
    <source>
        <dbReference type="ARBA" id="ARBA00022968"/>
    </source>
</evidence>
<evidence type="ECO:0000256" key="6">
    <source>
        <dbReference type="ARBA" id="ARBA00022989"/>
    </source>
</evidence>
<evidence type="ECO:0000256" key="9">
    <source>
        <dbReference type="PIRNR" id="PIRNR016089"/>
    </source>
</evidence>
<dbReference type="EMBL" id="ML120368">
    <property type="protein sequence ID" value="RPB02352.1"/>
    <property type="molecule type" value="Genomic_DNA"/>
</dbReference>
<evidence type="ECO:0000256" key="4">
    <source>
        <dbReference type="ARBA" id="ARBA00022824"/>
    </source>
</evidence>
<dbReference type="GO" id="GO:0045047">
    <property type="term" value="P:protein targeting to ER"/>
    <property type="evidence" value="ECO:0007669"/>
    <property type="project" value="TreeGrafter"/>
</dbReference>
<dbReference type="GO" id="GO:0006465">
    <property type="term" value="P:signal peptide processing"/>
    <property type="evidence" value="ECO:0007669"/>
    <property type="project" value="UniProtKB-UniRule"/>
</dbReference>
<dbReference type="STRING" id="1336337.A0A3N4JZJ7"/>
<keyword evidence="6 10" id="KW-1133">Transmembrane helix</keyword>
<dbReference type="PIRSF" id="PIRSF016089">
    <property type="entry name" value="SPC22"/>
    <property type="match status" value="1"/>
</dbReference>
<evidence type="ECO:0000256" key="10">
    <source>
        <dbReference type="SAM" id="Phobius"/>
    </source>
</evidence>
<gene>
    <name evidence="11" type="ORF">L873DRAFT_1802286</name>
</gene>
<keyword evidence="5" id="KW-0735">Signal-anchor</keyword>
<feature type="transmembrane region" description="Helical" evidence="10">
    <location>
        <begin position="12"/>
        <end position="33"/>
    </location>
</feature>
<evidence type="ECO:0000256" key="2">
    <source>
        <dbReference type="ARBA" id="ARBA00009289"/>
    </source>
</evidence>
<comment type="similarity">
    <text evidence="2 9">Belongs to the SPCS3 family.</text>
</comment>
<protein>
    <recommendedName>
        <fullName evidence="9">Signal peptidase subunit 3</fullName>
    </recommendedName>
</protein>
<keyword evidence="12" id="KW-1185">Reference proteome</keyword>
<name>A0A3N4JZJ7_9PEZI</name>
<comment type="function">
    <text evidence="8">Essential component of the signal peptidase complex (SPC) which catalyzes the cleavage of N-terminal signal sequences from nascent proteins as they are translocated into the lumen of the endoplasmic reticulum. Essential for the SPC catalytic activity, possibly by stabilizing and positioning the active center of the complex close to the lumenal surface. Essential for viability.</text>
</comment>
<keyword evidence="4 9" id="KW-0256">Endoplasmic reticulum</keyword>
<evidence type="ECO:0000313" key="12">
    <source>
        <dbReference type="Proteomes" id="UP000276215"/>
    </source>
</evidence>
<keyword evidence="3 10" id="KW-0812">Transmembrane</keyword>